<dbReference type="NCBIfam" id="NF005888">
    <property type="entry name" value="PRK07849.1-3"/>
    <property type="match status" value="1"/>
</dbReference>
<dbReference type="Gene3D" id="3.20.10.10">
    <property type="entry name" value="D-amino Acid Aminotransferase, subunit A, domain 2"/>
    <property type="match status" value="1"/>
</dbReference>
<organism evidence="2 3">
    <name type="scientific">Subtercola lobariae</name>
    <dbReference type="NCBI Taxonomy" id="1588641"/>
    <lineage>
        <taxon>Bacteria</taxon>
        <taxon>Bacillati</taxon>
        <taxon>Actinomycetota</taxon>
        <taxon>Actinomycetes</taxon>
        <taxon>Micrococcales</taxon>
        <taxon>Microbacteriaceae</taxon>
        <taxon>Subtercola</taxon>
    </lineage>
</organism>
<evidence type="ECO:0000256" key="1">
    <source>
        <dbReference type="ARBA" id="ARBA00009320"/>
    </source>
</evidence>
<dbReference type="InterPro" id="IPR036038">
    <property type="entry name" value="Aminotransferase-like"/>
</dbReference>
<comment type="caution">
    <text evidence="2">The sequence shown here is derived from an EMBL/GenBank/DDBJ whole genome shotgun (WGS) entry which is preliminary data.</text>
</comment>
<keyword evidence="2" id="KW-0456">Lyase</keyword>
<name>A0A917F0U3_9MICO</name>
<dbReference type="Proteomes" id="UP000598775">
    <property type="component" value="Unassembled WGS sequence"/>
</dbReference>
<accession>A0A917F0U3</accession>
<dbReference type="InterPro" id="IPR001544">
    <property type="entry name" value="Aminotrans_IV"/>
</dbReference>
<gene>
    <name evidence="2" type="ORF">GCM10011399_28450</name>
</gene>
<dbReference type="PANTHER" id="PTHR42743:SF11">
    <property type="entry name" value="AMINODEOXYCHORISMATE LYASE"/>
    <property type="match status" value="1"/>
</dbReference>
<dbReference type="GO" id="GO:0046394">
    <property type="term" value="P:carboxylic acid biosynthetic process"/>
    <property type="evidence" value="ECO:0007669"/>
    <property type="project" value="UniProtKB-ARBA"/>
</dbReference>
<dbReference type="Gene3D" id="3.30.470.10">
    <property type="match status" value="1"/>
</dbReference>
<dbReference type="InterPro" id="IPR050571">
    <property type="entry name" value="Class-IV_PLP-Dep_Aminotrnsfr"/>
</dbReference>
<sequence>MVSMATPVLLLLHDPSRSTGFTAADPALPVASALDLGITRGDGIFETITVIDGIPQALDAHLTRLERSAALLELPAPHLAAWREAVFAAIDAHDDAPESFIKLLYSRGIEGTDEPTGWVYMQPSGDFSAERTEGIAVVLLDRGYHSTIAETSPWLLQGAKTLSYAINRAAAREAHRRGADDVIFVSTDGYLLEGPTATVVLKLDDRFVTPDTHLGILPGTTQESIFEIAVVNGYRTAYEKLTPADLLRADAAWLVSSVRNAAPIRSVDGVPRSIDAELTESINSGLASRTS</sequence>
<proteinExistence type="inferred from homology"/>
<reference evidence="2 3" key="1">
    <citation type="journal article" date="2014" name="Int. J. Syst. Evol. Microbiol.">
        <title>Complete genome sequence of Corynebacterium casei LMG S-19264T (=DSM 44701T), isolated from a smear-ripened cheese.</title>
        <authorList>
            <consortium name="US DOE Joint Genome Institute (JGI-PGF)"/>
            <person name="Walter F."/>
            <person name="Albersmeier A."/>
            <person name="Kalinowski J."/>
            <person name="Ruckert C."/>
        </authorList>
    </citation>
    <scope>NUCLEOTIDE SEQUENCE [LARGE SCALE GENOMIC DNA]</scope>
    <source>
        <strain evidence="2 3">CGMCC 1.12976</strain>
    </source>
</reference>
<dbReference type="EMBL" id="BMGP01000005">
    <property type="protein sequence ID" value="GGF33626.1"/>
    <property type="molecule type" value="Genomic_DNA"/>
</dbReference>
<dbReference type="SUPFAM" id="SSF56752">
    <property type="entry name" value="D-aminoacid aminotransferase-like PLP-dependent enzymes"/>
    <property type="match status" value="1"/>
</dbReference>
<dbReference type="GO" id="GO:0016829">
    <property type="term" value="F:lyase activity"/>
    <property type="evidence" value="ECO:0007669"/>
    <property type="project" value="UniProtKB-KW"/>
</dbReference>
<protein>
    <submittedName>
        <fullName evidence="2">4-amino-4-deoxychorismate lyase</fullName>
    </submittedName>
</protein>
<evidence type="ECO:0000313" key="3">
    <source>
        <dbReference type="Proteomes" id="UP000598775"/>
    </source>
</evidence>
<keyword evidence="3" id="KW-1185">Reference proteome</keyword>
<dbReference type="AlphaFoldDB" id="A0A917F0U3"/>
<dbReference type="InterPro" id="IPR043132">
    <property type="entry name" value="BCAT-like_C"/>
</dbReference>
<comment type="similarity">
    <text evidence="1">Belongs to the class-IV pyridoxal-phosphate-dependent aminotransferase family.</text>
</comment>
<dbReference type="PANTHER" id="PTHR42743">
    <property type="entry name" value="AMINO-ACID AMINOTRANSFERASE"/>
    <property type="match status" value="1"/>
</dbReference>
<dbReference type="InterPro" id="IPR043131">
    <property type="entry name" value="BCAT-like_N"/>
</dbReference>
<dbReference type="GO" id="GO:0005829">
    <property type="term" value="C:cytosol"/>
    <property type="evidence" value="ECO:0007669"/>
    <property type="project" value="TreeGrafter"/>
</dbReference>
<dbReference type="Pfam" id="PF01063">
    <property type="entry name" value="Aminotran_4"/>
    <property type="match status" value="1"/>
</dbReference>
<dbReference type="NCBIfam" id="NF005886">
    <property type="entry name" value="PRK07849.1-1"/>
    <property type="match status" value="1"/>
</dbReference>
<evidence type="ECO:0000313" key="2">
    <source>
        <dbReference type="EMBL" id="GGF33626.1"/>
    </source>
</evidence>